<organism evidence="2 3">
    <name type="scientific">Ricinus communis</name>
    <name type="common">Castor bean</name>
    <dbReference type="NCBI Taxonomy" id="3988"/>
    <lineage>
        <taxon>Eukaryota</taxon>
        <taxon>Viridiplantae</taxon>
        <taxon>Streptophyta</taxon>
        <taxon>Embryophyta</taxon>
        <taxon>Tracheophyta</taxon>
        <taxon>Spermatophyta</taxon>
        <taxon>Magnoliopsida</taxon>
        <taxon>eudicotyledons</taxon>
        <taxon>Gunneridae</taxon>
        <taxon>Pentapetalae</taxon>
        <taxon>rosids</taxon>
        <taxon>fabids</taxon>
        <taxon>Malpighiales</taxon>
        <taxon>Euphorbiaceae</taxon>
        <taxon>Acalyphoideae</taxon>
        <taxon>Acalypheae</taxon>
        <taxon>Ricinus</taxon>
    </lineage>
</organism>
<dbReference type="GO" id="GO:0016630">
    <property type="term" value="F:protochlorophyllide reductase activity"/>
    <property type="evidence" value="ECO:0007669"/>
    <property type="project" value="UniProtKB-EC"/>
</dbReference>
<evidence type="ECO:0000313" key="2">
    <source>
        <dbReference type="EMBL" id="EEF49082.1"/>
    </source>
</evidence>
<accession>B9RIW0</accession>
<dbReference type="InParanoid" id="B9RIW0"/>
<dbReference type="PANTHER" id="PTHR48476:SF1">
    <property type="entry name" value="SHORT-CHAIN DEHYDROGENASE TIC 32, CHLOROPLASTIC-LIKE"/>
    <property type="match status" value="1"/>
</dbReference>
<reference evidence="3" key="1">
    <citation type="journal article" date="2010" name="Nat. Biotechnol.">
        <title>Draft genome sequence of the oilseed species Ricinus communis.</title>
        <authorList>
            <person name="Chan A.P."/>
            <person name="Crabtree J."/>
            <person name="Zhao Q."/>
            <person name="Lorenzi H."/>
            <person name="Orvis J."/>
            <person name="Puiu D."/>
            <person name="Melake-Berhan A."/>
            <person name="Jones K.M."/>
            <person name="Redman J."/>
            <person name="Chen G."/>
            <person name="Cahoon E.B."/>
            <person name="Gedil M."/>
            <person name="Stanke M."/>
            <person name="Haas B.J."/>
            <person name="Wortman J.R."/>
            <person name="Fraser-Liggett C.M."/>
            <person name="Ravel J."/>
            <person name="Rabinowicz P.D."/>
        </authorList>
    </citation>
    <scope>NUCLEOTIDE SEQUENCE [LARGE SCALE GENOMIC DNA]</scope>
    <source>
        <strain evidence="3">cv. Hale</strain>
    </source>
</reference>
<dbReference type="EMBL" id="EQ973781">
    <property type="protein sequence ID" value="EEF49082.1"/>
    <property type="molecule type" value="Genomic_DNA"/>
</dbReference>
<gene>
    <name evidence="2" type="ORF">RCOM_1583090</name>
</gene>
<dbReference type="InterPro" id="IPR055280">
    <property type="entry name" value="TIC32"/>
</dbReference>
<dbReference type="CDD" id="cd05327">
    <property type="entry name" value="retinol-DH_like_SDR_c_like"/>
    <property type="match status" value="1"/>
</dbReference>
<proteinExistence type="inferred from homology"/>
<dbReference type="AlphaFoldDB" id="B9RIW0"/>
<dbReference type="STRING" id="3988.B9RIW0"/>
<dbReference type="PANTHER" id="PTHR48476">
    <property type="entry name" value="SHORT-CHAIN DEHYDROGENASE TIC 32, CHLOROPLASTIC-LIKE"/>
    <property type="match status" value="1"/>
</dbReference>
<dbReference type="InterPro" id="IPR002347">
    <property type="entry name" value="SDR_fam"/>
</dbReference>
<dbReference type="KEGG" id="rcu:8280993"/>
<dbReference type="Proteomes" id="UP000008311">
    <property type="component" value="Unassembled WGS sequence"/>
</dbReference>
<dbReference type="SUPFAM" id="SSF51735">
    <property type="entry name" value="NAD(P)-binding Rossmann-fold domains"/>
    <property type="match status" value="1"/>
</dbReference>
<dbReference type="eggNOG" id="KOG1208">
    <property type="taxonomic scope" value="Eukaryota"/>
</dbReference>
<dbReference type="PRINTS" id="PR00081">
    <property type="entry name" value="GDHRDH"/>
</dbReference>
<name>B9RIW0_RICCO</name>
<sequence>MWWSFSKKEKPAFSASSTAEEVTQGIDGSGLTAVVTGATSGIGTETARVLALRGVHVIMGVRNIVAAGDVKAAIIKEIPTAKVDAMDLDLSSMASVRKFALNFNSSGLPLNILINNAGVATGKFMLSKDNVEQHFATNHLGHFLLTNLLLETMKRTARKSGRVGRIINVSSEGHRVSYHGGIRFDNINDPSGYSRYFAYCQSKLANVLHANELARRLKEDGANVTANSLHPGMIPTNLFSSSSILSNSVAAGLFKMLSGVVLKNVQQGAATTCYAALHPEVERISGAYFVNSSLGQASSMARDVNLAKKLWDFSMDIINR</sequence>
<dbReference type="OrthoDB" id="191139at2759"/>
<dbReference type="Pfam" id="PF00106">
    <property type="entry name" value="adh_short"/>
    <property type="match status" value="1"/>
</dbReference>
<keyword evidence="3" id="KW-1185">Reference proteome</keyword>
<dbReference type="EC" id="1.3.1.33" evidence="2"/>
<dbReference type="OMA" id="NILHHWC"/>
<dbReference type="PRINTS" id="PR00080">
    <property type="entry name" value="SDRFAMILY"/>
</dbReference>
<comment type="similarity">
    <text evidence="1">Belongs to the short-chain dehydrogenases/reductases (SDR) family.</text>
</comment>
<evidence type="ECO:0000256" key="1">
    <source>
        <dbReference type="RuleBase" id="RU000363"/>
    </source>
</evidence>
<evidence type="ECO:0000313" key="3">
    <source>
        <dbReference type="Proteomes" id="UP000008311"/>
    </source>
</evidence>
<dbReference type="InterPro" id="IPR036291">
    <property type="entry name" value="NAD(P)-bd_dom_sf"/>
</dbReference>
<dbReference type="Gene3D" id="3.40.50.720">
    <property type="entry name" value="NAD(P)-binding Rossmann-like Domain"/>
    <property type="match status" value="1"/>
</dbReference>
<protein>
    <submittedName>
        <fullName evidence="2">Short-chain dehydrogenase, putative</fullName>
        <ecNumber evidence="2">1.3.1.33</ecNumber>
    </submittedName>
</protein>
<keyword evidence="2" id="KW-0560">Oxidoreductase</keyword>